<accession>A0A4U0SYM4</accession>
<dbReference type="Proteomes" id="UP000305778">
    <property type="component" value="Unassembled WGS sequence"/>
</dbReference>
<proteinExistence type="predicted"/>
<dbReference type="AlphaFoldDB" id="A0A4U0SYM4"/>
<reference evidence="1 2" key="1">
    <citation type="submission" date="2019-04" db="EMBL/GenBank/DDBJ databases">
        <title>Streptomyces oryziradicis sp. nov., a novel actinomycete isolated from rhizosphere soil of rice (Oryza sativa L.).</title>
        <authorList>
            <person name="Li C."/>
        </authorList>
    </citation>
    <scope>NUCLEOTIDE SEQUENCE [LARGE SCALE GENOMIC DNA]</scope>
    <source>
        <strain evidence="1 2">NEAU-C40</strain>
    </source>
</reference>
<protein>
    <submittedName>
        <fullName evidence="1">Uncharacterized protein</fullName>
    </submittedName>
</protein>
<evidence type="ECO:0000313" key="2">
    <source>
        <dbReference type="Proteomes" id="UP000305778"/>
    </source>
</evidence>
<dbReference type="EMBL" id="SUMC01000001">
    <property type="protein sequence ID" value="TKA13167.1"/>
    <property type="molecule type" value="Genomic_DNA"/>
</dbReference>
<gene>
    <name evidence="1" type="ORF">FCI23_00005</name>
</gene>
<evidence type="ECO:0000313" key="1">
    <source>
        <dbReference type="EMBL" id="TKA13167.1"/>
    </source>
</evidence>
<sequence>MKTFDDAYWAQTAKSLNVSMDVRHAKFAEFVADHCADKLRYVTGLGALNWSVHREIMITLR</sequence>
<organism evidence="1 2">
    <name type="scientific">Actinacidiphila oryziradicis</name>
    <dbReference type="NCBI Taxonomy" id="2571141"/>
    <lineage>
        <taxon>Bacteria</taxon>
        <taxon>Bacillati</taxon>
        <taxon>Actinomycetota</taxon>
        <taxon>Actinomycetes</taxon>
        <taxon>Kitasatosporales</taxon>
        <taxon>Streptomycetaceae</taxon>
        <taxon>Actinacidiphila</taxon>
    </lineage>
</organism>
<dbReference type="RefSeq" id="WP_136721311.1">
    <property type="nucleotide sequence ID" value="NZ_SUMC01000001.1"/>
</dbReference>
<comment type="caution">
    <text evidence="1">The sequence shown here is derived from an EMBL/GenBank/DDBJ whole genome shotgun (WGS) entry which is preliminary data.</text>
</comment>
<name>A0A4U0SYM4_9ACTN</name>
<keyword evidence="2" id="KW-1185">Reference proteome</keyword>